<feature type="transmembrane region" description="Helical" evidence="6">
    <location>
        <begin position="114"/>
        <end position="134"/>
    </location>
</feature>
<dbReference type="Proteomes" id="UP000030755">
    <property type="component" value="Unassembled WGS sequence"/>
</dbReference>
<evidence type="ECO:0000313" key="10">
    <source>
        <dbReference type="Proteomes" id="UP000281549"/>
    </source>
</evidence>
<evidence type="ECO:0000256" key="4">
    <source>
        <dbReference type="ARBA" id="ARBA00023136"/>
    </source>
</evidence>
<accession>A0A075ANT5</accession>
<reference evidence="10" key="2">
    <citation type="journal article" date="2018" name="Nat. Microbiol.">
        <title>Leveraging single-cell genomics to expand the fungal tree of life.</title>
        <authorList>
            <person name="Ahrendt S.R."/>
            <person name="Quandt C.A."/>
            <person name="Ciobanu D."/>
            <person name="Clum A."/>
            <person name="Salamov A."/>
            <person name="Andreopoulos B."/>
            <person name="Cheng J.F."/>
            <person name="Woyke T."/>
            <person name="Pelin A."/>
            <person name="Henrissat B."/>
            <person name="Reynolds N.K."/>
            <person name="Benny G.L."/>
            <person name="Smith M.E."/>
            <person name="James T.Y."/>
            <person name="Grigoriev I.V."/>
        </authorList>
    </citation>
    <scope>NUCLEOTIDE SEQUENCE [LARGE SCALE GENOMIC DNA]</scope>
    <source>
        <strain evidence="10">CSF55</strain>
    </source>
</reference>
<evidence type="ECO:0000313" key="8">
    <source>
        <dbReference type="EMBL" id="RKP21861.1"/>
    </source>
</evidence>
<protein>
    <submittedName>
        <fullName evidence="8">DUF803-domain-containing protein</fullName>
    </submittedName>
    <submittedName>
        <fullName evidence="7">Magnesium transporter NIPA domain-containing protein</fullName>
    </submittedName>
</protein>
<sequence length="396" mass="44207">MLYEAYYMSYNEAQEEMESVRNELEMKDTTNMLTKIEGGEKPPQNTMFRDAASLFMEVFTLTIMAEWGDRSQITTFAMAASQLLSLEDFCLYSLLSLFESDKNKSQISLMEDKYIGLILAVSSSFFIGVSFIITKKGLISSDGNGDGFAYLRSRMWWIGLLTSKCMDFLAQVVFGELANFAAYTFAPAILVTPLGGLSVLISSLLATTFLHERLDKAGRVGCVLCLLGAVIIILHAPEEKQVSSIQEIIEAAFKPGLYFHMSSKALGISLKLTFEGKNQFLFVSTYIILITVGVFILIQITYLNKALDIFSTSVVTPIYYVFFTTATILASVLLFEGFNERDPVKVLSIFCGFFVTFCGVYLLNMNQSMESQQRLSFPSSTGQPAYLHLMNNNDDV</sequence>
<dbReference type="SUPFAM" id="SSF103481">
    <property type="entry name" value="Multidrug resistance efflux transporter EmrE"/>
    <property type="match status" value="1"/>
</dbReference>
<name>A0A075ANT5_ROZAC</name>
<dbReference type="GO" id="GO:0016020">
    <property type="term" value="C:membrane"/>
    <property type="evidence" value="ECO:0007669"/>
    <property type="project" value="UniProtKB-SubCell"/>
</dbReference>
<dbReference type="Pfam" id="PF05653">
    <property type="entry name" value="Mg_trans_NIPA"/>
    <property type="match status" value="2"/>
</dbReference>
<dbReference type="InterPro" id="IPR037185">
    <property type="entry name" value="EmrE-like"/>
</dbReference>
<keyword evidence="2 6" id="KW-0812">Transmembrane</keyword>
<proteinExistence type="predicted"/>
<feature type="transmembrane region" description="Helical" evidence="6">
    <location>
        <begin position="217"/>
        <end position="236"/>
    </location>
</feature>
<feature type="transmembrane region" description="Helical" evidence="6">
    <location>
        <begin position="280"/>
        <end position="302"/>
    </location>
</feature>
<dbReference type="STRING" id="988480.A0A075ANT5"/>
<dbReference type="AlphaFoldDB" id="A0A075ANT5"/>
<feature type="coiled-coil region" evidence="5">
    <location>
        <begin position="3"/>
        <end position="30"/>
    </location>
</feature>
<dbReference type="PANTHER" id="PTHR12570">
    <property type="match status" value="1"/>
</dbReference>
<keyword evidence="5" id="KW-0175">Coiled coil</keyword>
<dbReference type="OrthoDB" id="6428174at2759"/>
<dbReference type="EMBL" id="KE561209">
    <property type="protein sequence ID" value="EPZ31587.1"/>
    <property type="molecule type" value="Genomic_DNA"/>
</dbReference>
<dbReference type="EMBL" id="ML004924">
    <property type="protein sequence ID" value="RKP21861.1"/>
    <property type="molecule type" value="Genomic_DNA"/>
</dbReference>
<keyword evidence="4 6" id="KW-0472">Membrane</keyword>
<comment type="subcellular location">
    <subcellularLocation>
        <location evidence="1">Membrane</location>
        <topology evidence="1">Multi-pass membrane protein</topology>
    </subcellularLocation>
</comment>
<evidence type="ECO:0000256" key="5">
    <source>
        <dbReference type="SAM" id="Coils"/>
    </source>
</evidence>
<gene>
    <name evidence="7" type="ORF">O9G_000066</name>
    <name evidence="8" type="ORF">ROZALSC1DRAFT_26761</name>
</gene>
<organism evidence="7 9">
    <name type="scientific">Rozella allomycis (strain CSF55)</name>
    <dbReference type="NCBI Taxonomy" id="988480"/>
    <lineage>
        <taxon>Eukaryota</taxon>
        <taxon>Fungi</taxon>
        <taxon>Fungi incertae sedis</taxon>
        <taxon>Cryptomycota</taxon>
        <taxon>Cryptomycota incertae sedis</taxon>
        <taxon>Rozella</taxon>
    </lineage>
</organism>
<evidence type="ECO:0000313" key="9">
    <source>
        <dbReference type="Proteomes" id="UP000030755"/>
    </source>
</evidence>
<feature type="transmembrane region" description="Helical" evidence="6">
    <location>
        <begin position="155"/>
        <end position="174"/>
    </location>
</feature>
<evidence type="ECO:0000256" key="3">
    <source>
        <dbReference type="ARBA" id="ARBA00022989"/>
    </source>
</evidence>
<reference evidence="8" key="3">
    <citation type="submission" date="2018-08" db="EMBL/GenBank/DDBJ databases">
        <title>Leveraging single-cell genomics to expand the Fungal Tree of Life.</title>
        <authorList>
            <consortium name="DOE Joint Genome Institute"/>
            <person name="Ahrendt S.R."/>
            <person name="Quandt C.A."/>
            <person name="Ciobanu D."/>
            <person name="Clum A."/>
            <person name="Salamov A."/>
            <person name="Andreopoulos B."/>
            <person name="Cheng J.-F."/>
            <person name="Woyke T."/>
            <person name="Pelin A."/>
            <person name="Henrissat B."/>
            <person name="Reynolds N."/>
            <person name="Benny G.L."/>
            <person name="Smith M.E."/>
            <person name="James T.Y."/>
            <person name="Grigoriev I.V."/>
        </authorList>
    </citation>
    <scope>NUCLEOTIDE SEQUENCE</scope>
    <source>
        <strain evidence="8">CSF55</strain>
    </source>
</reference>
<reference evidence="7 9" key="1">
    <citation type="journal article" date="2013" name="Curr. Biol.">
        <title>Shared signatures of parasitism and phylogenomics unite Cryptomycota and microsporidia.</title>
        <authorList>
            <person name="James T.Y."/>
            <person name="Pelin A."/>
            <person name="Bonen L."/>
            <person name="Ahrendt S."/>
            <person name="Sain D."/>
            <person name="Corradi N."/>
            <person name="Stajich J.E."/>
        </authorList>
    </citation>
    <scope>NUCLEOTIDE SEQUENCE [LARGE SCALE GENOMIC DNA]</scope>
    <source>
        <strain evidence="7">CSF55</strain>
        <strain evidence="7">CSF55</strain>
    </source>
</reference>
<evidence type="ECO:0000256" key="6">
    <source>
        <dbReference type="SAM" id="Phobius"/>
    </source>
</evidence>
<keyword evidence="3 6" id="KW-1133">Transmembrane helix</keyword>
<feature type="transmembrane region" description="Helical" evidence="6">
    <location>
        <begin position="314"/>
        <end position="334"/>
    </location>
</feature>
<dbReference type="OMA" id="STWMPWF"/>
<feature type="transmembrane region" description="Helical" evidence="6">
    <location>
        <begin position="180"/>
        <end position="205"/>
    </location>
</feature>
<dbReference type="PANTHER" id="PTHR12570:SF85">
    <property type="entry name" value="DUF803 DOMAIN MEMBRANE PROTEIN (AFU_ORTHOLOGUE AFUA_1G15880)"/>
    <property type="match status" value="1"/>
</dbReference>
<dbReference type="Proteomes" id="UP000281549">
    <property type="component" value="Unassembled WGS sequence"/>
</dbReference>
<keyword evidence="9" id="KW-1185">Reference proteome</keyword>
<dbReference type="HOGENOM" id="CLU_696671_0_0_1"/>
<dbReference type="GO" id="GO:0015095">
    <property type="term" value="F:magnesium ion transmembrane transporter activity"/>
    <property type="evidence" value="ECO:0007669"/>
    <property type="project" value="InterPro"/>
</dbReference>
<evidence type="ECO:0000256" key="2">
    <source>
        <dbReference type="ARBA" id="ARBA00022692"/>
    </source>
</evidence>
<evidence type="ECO:0000313" key="7">
    <source>
        <dbReference type="EMBL" id="EPZ31587.1"/>
    </source>
</evidence>
<dbReference type="InterPro" id="IPR008521">
    <property type="entry name" value="Mg_trans_NIPA"/>
</dbReference>
<evidence type="ECO:0000256" key="1">
    <source>
        <dbReference type="ARBA" id="ARBA00004141"/>
    </source>
</evidence>
<feature type="transmembrane region" description="Helical" evidence="6">
    <location>
        <begin position="346"/>
        <end position="364"/>
    </location>
</feature>